<keyword evidence="3" id="KW-1185">Reference proteome</keyword>
<dbReference type="CDD" id="cd04301">
    <property type="entry name" value="NAT_SF"/>
    <property type="match status" value="1"/>
</dbReference>
<evidence type="ECO:0000313" key="3">
    <source>
        <dbReference type="Proteomes" id="UP000198305"/>
    </source>
</evidence>
<name>A0A238ZWA6_9PROT</name>
<dbReference type="SUPFAM" id="SSF55729">
    <property type="entry name" value="Acyl-CoA N-acyltransferases (Nat)"/>
    <property type="match status" value="1"/>
</dbReference>
<proteinExistence type="predicted"/>
<dbReference type="AlphaFoldDB" id="A0A238ZWA6"/>
<feature type="domain" description="N-acetyltransferase" evidence="1">
    <location>
        <begin position="6"/>
        <end position="179"/>
    </location>
</feature>
<sequence>MSPSAASWRLMQPGDLPDVLRIAAQVHPDYPEHADVFIERQQLYSQGCWVRQHGTHLYGYLLSHPWLLGHPPALNTKLHTLPDKADSYYLHDIALLPAARGSGAASQIIAQLCSQALAENLTTLSLVAVNQSTDFWQRHAFQPANHLVPAGKLHSYSRDACYLVRTVTNTHRTMMKNMTD</sequence>
<dbReference type="Gene3D" id="3.40.630.30">
    <property type="match status" value="1"/>
</dbReference>
<evidence type="ECO:0000259" key="1">
    <source>
        <dbReference type="PROSITE" id="PS51186"/>
    </source>
</evidence>
<dbReference type="Proteomes" id="UP000198305">
    <property type="component" value="Unassembled WGS sequence"/>
</dbReference>
<dbReference type="Pfam" id="PF00583">
    <property type="entry name" value="Acetyltransf_1"/>
    <property type="match status" value="1"/>
</dbReference>
<evidence type="ECO:0000313" key="2">
    <source>
        <dbReference type="EMBL" id="SNR87726.1"/>
    </source>
</evidence>
<protein>
    <submittedName>
        <fullName evidence="2">Acetyltransferase (GNAT) family protein</fullName>
    </submittedName>
</protein>
<dbReference type="RefSeq" id="WP_089375825.1">
    <property type="nucleotide sequence ID" value="NZ_FZOA01000006.1"/>
</dbReference>
<dbReference type="EMBL" id="FZOA01000006">
    <property type="protein sequence ID" value="SNR87726.1"/>
    <property type="molecule type" value="Genomic_DNA"/>
</dbReference>
<accession>A0A238ZWA6</accession>
<dbReference type="InterPro" id="IPR016181">
    <property type="entry name" value="Acyl_CoA_acyltransferase"/>
</dbReference>
<dbReference type="GO" id="GO:0016747">
    <property type="term" value="F:acyltransferase activity, transferring groups other than amino-acyl groups"/>
    <property type="evidence" value="ECO:0007669"/>
    <property type="project" value="InterPro"/>
</dbReference>
<gene>
    <name evidence="2" type="ORF">SAMN05192560_1532</name>
</gene>
<keyword evidence="2" id="KW-0808">Transferase</keyword>
<organism evidence="2 3">
    <name type="scientific">Methylobacillus rhizosphaerae</name>
    <dbReference type="NCBI Taxonomy" id="551994"/>
    <lineage>
        <taxon>Bacteria</taxon>
        <taxon>Pseudomonadati</taxon>
        <taxon>Pseudomonadota</taxon>
        <taxon>Betaproteobacteria</taxon>
        <taxon>Nitrosomonadales</taxon>
        <taxon>Methylophilaceae</taxon>
        <taxon>Methylobacillus</taxon>
    </lineage>
</organism>
<dbReference type="PROSITE" id="PS51186">
    <property type="entry name" value="GNAT"/>
    <property type="match status" value="1"/>
</dbReference>
<dbReference type="OrthoDB" id="359414at2"/>
<reference evidence="3" key="1">
    <citation type="submission" date="2017-06" db="EMBL/GenBank/DDBJ databases">
        <authorList>
            <person name="Varghese N."/>
            <person name="Submissions S."/>
        </authorList>
    </citation>
    <scope>NUCLEOTIDE SEQUENCE [LARGE SCALE GENOMIC DNA]</scope>
    <source>
        <strain evidence="3">Ca-68</strain>
    </source>
</reference>
<dbReference type="InterPro" id="IPR000182">
    <property type="entry name" value="GNAT_dom"/>
</dbReference>